<dbReference type="RefSeq" id="WP_037162188.1">
    <property type="nucleotide sequence ID" value="NZ_JOKI01000002.1"/>
</dbReference>
<sequence length="323" mass="35515">MIPMTEFHETSYANDNHARAEMLKLSPTQRQAKVDNLLFRYPRFEMAYQEVLGLHRQGAEGGPIKGEVVGFLGNSRAGKTSILKALIRDSNAKAPDLSSESAQASGLVIPMAHIEVKDRWGAPDLATALYMATGASSVPYIGGKSLEIKCVRRVASLQTTFVMLDDSHFIFEAPPAKRKALLSLIKALVDSGTCSVLLAGLNLIEVGIMENTQLLNRGSFPAVHLLEHDMSYESEEDEYLEFLAAVSERLPFAEDSGLDRNEWITEWKLAANGSVGLTMNIIKDAARRAIADGARSIEGRHLKQACFMRKRIGDTTYPFQEAA</sequence>
<evidence type="ECO:0008006" key="3">
    <source>
        <dbReference type="Google" id="ProtNLM"/>
    </source>
</evidence>
<reference evidence="1 2" key="1">
    <citation type="submission" date="2014-06" db="EMBL/GenBank/DDBJ databases">
        <title>Rhizobium pelagicum/R2-400B4.</title>
        <authorList>
            <person name="Kimes N.E."/>
            <person name="Lopez-Perez M."/>
        </authorList>
    </citation>
    <scope>NUCLEOTIDE SEQUENCE [LARGE SCALE GENOMIC DNA]</scope>
    <source>
        <strain evidence="1 2">R2-400B4</strain>
    </source>
</reference>
<name>A0A922TBT3_9HYPH</name>
<dbReference type="InterPro" id="IPR027417">
    <property type="entry name" value="P-loop_NTPase"/>
</dbReference>
<dbReference type="AlphaFoldDB" id="A0A922TBT3"/>
<dbReference type="Proteomes" id="UP000052167">
    <property type="component" value="Unassembled WGS sequence"/>
</dbReference>
<proteinExistence type="predicted"/>
<protein>
    <recommendedName>
        <fullName evidence="3">TniB protein</fullName>
    </recommendedName>
</protein>
<dbReference type="EMBL" id="JOKJ01000005">
    <property type="protein sequence ID" value="KEQ09947.1"/>
    <property type="molecule type" value="Genomic_DNA"/>
</dbReference>
<dbReference type="InterPro" id="IPR008868">
    <property type="entry name" value="TniB"/>
</dbReference>
<dbReference type="Pfam" id="PF05621">
    <property type="entry name" value="TniB"/>
    <property type="match status" value="1"/>
</dbReference>
<dbReference type="OrthoDB" id="8370580at2"/>
<gene>
    <name evidence="1" type="ORF">GV68_21640</name>
</gene>
<comment type="caution">
    <text evidence="1">The sequence shown here is derived from an EMBL/GenBank/DDBJ whole genome shotgun (WGS) entry which is preliminary data.</text>
</comment>
<evidence type="ECO:0000313" key="1">
    <source>
        <dbReference type="EMBL" id="KEQ09947.1"/>
    </source>
</evidence>
<evidence type="ECO:0000313" key="2">
    <source>
        <dbReference type="Proteomes" id="UP000052167"/>
    </source>
</evidence>
<accession>A0A922TBT3</accession>
<keyword evidence="2" id="KW-1185">Reference proteome</keyword>
<organism evidence="1 2">
    <name type="scientific">Pseudorhizobium pelagicum</name>
    <dbReference type="NCBI Taxonomy" id="1509405"/>
    <lineage>
        <taxon>Bacteria</taxon>
        <taxon>Pseudomonadati</taxon>
        <taxon>Pseudomonadota</taxon>
        <taxon>Alphaproteobacteria</taxon>
        <taxon>Hyphomicrobiales</taxon>
        <taxon>Rhizobiaceae</taxon>
        <taxon>Rhizobium/Agrobacterium group</taxon>
        <taxon>Pseudorhizobium</taxon>
    </lineage>
</organism>
<dbReference type="SUPFAM" id="SSF52540">
    <property type="entry name" value="P-loop containing nucleoside triphosphate hydrolases"/>
    <property type="match status" value="1"/>
</dbReference>